<protein>
    <submittedName>
        <fullName evidence="1">Putative LOC100904270 [Metaseiulus occidentalis]</fullName>
    </submittedName>
</protein>
<dbReference type="OrthoDB" id="6772952at2759"/>
<proteinExistence type="predicted"/>
<sequence>MEYDLESLIAKCQCIFETSGSHTANYARVAIHIKTGSQPGYLRARHFLLALRDKVIEELNDMIHRGTLLKVETLYWGSPIVNLLEPDGKIHICELYSNDISSN</sequence>
<dbReference type="Gene3D" id="3.10.10.10">
    <property type="entry name" value="HIV Type 1 Reverse Transcriptase, subunit A, domain 1"/>
    <property type="match status" value="1"/>
</dbReference>
<evidence type="ECO:0000313" key="1">
    <source>
        <dbReference type="EMBL" id="CDW20354.1"/>
    </source>
</evidence>
<reference evidence="1" key="1">
    <citation type="submission" date="2014-05" db="EMBL/GenBank/DDBJ databases">
        <authorList>
            <person name="Chronopoulou M."/>
        </authorList>
    </citation>
    <scope>NUCLEOTIDE SEQUENCE</scope>
    <source>
        <tissue evidence="1">Whole organism</tissue>
    </source>
</reference>
<name>A0A0K2T2S6_LEPSM</name>
<accession>A0A0K2T2S6</accession>
<dbReference type="AlphaFoldDB" id="A0A0K2T2S6"/>
<organism evidence="1">
    <name type="scientific">Lepeophtheirus salmonis</name>
    <name type="common">Salmon louse</name>
    <name type="synonym">Caligus salmonis</name>
    <dbReference type="NCBI Taxonomy" id="72036"/>
    <lineage>
        <taxon>Eukaryota</taxon>
        <taxon>Metazoa</taxon>
        <taxon>Ecdysozoa</taxon>
        <taxon>Arthropoda</taxon>
        <taxon>Crustacea</taxon>
        <taxon>Multicrustacea</taxon>
        <taxon>Hexanauplia</taxon>
        <taxon>Copepoda</taxon>
        <taxon>Siphonostomatoida</taxon>
        <taxon>Caligidae</taxon>
        <taxon>Lepeophtheirus</taxon>
    </lineage>
</organism>
<dbReference type="EMBL" id="HACA01002993">
    <property type="protein sequence ID" value="CDW20354.1"/>
    <property type="molecule type" value="Transcribed_RNA"/>
</dbReference>